<keyword evidence="7" id="KW-0472">Membrane</keyword>
<organism evidence="11 12">
    <name type="scientific">Bacillus thuringiensis</name>
    <dbReference type="NCBI Taxonomy" id="1428"/>
    <lineage>
        <taxon>Bacteria</taxon>
        <taxon>Bacillati</taxon>
        <taxon>Bacillota</taxon>
        <taxon>Bacilli</taxon>
        <taxon>Bacillales</taxon>
        <taxon>Bacillaceae</taxon>
        <taxon>Bacillus</taxon>
        <taxon>Bacillus cereus group</taxon>
    </lineage>
</organism>
<dbReference type="Gene3D" id="2.100.10.10">
    <property type="entry name" value="Pesticidal crystal protein, central domain"/>
    <property type="match status" value="1"/>
</dbReference>
<dbReference type="Gene3D" id="2.60.120.260">
    <property type="entry name" value="Galactose-binding domain-like"/>
    <property type="match status" value="1"/>
</dbReference>
<keyword evidence="6" id="KW-0175">Coiled coil</keyword>
<dbReference type="EMBL" id="NVNL01000077">
    <property type="protein sequence ID" value="PEA86378.1"/>
    <property type="molecule type" value="Genomic_DNA"/>
</dbReference>
<evidence type="ECO:0000256" key="7">
    <source>
        <dbReference type="SAM" id="Phobius"/>
    </source>
</evidence>
<dbReference type="InterPro" id="IPR038979">
    <property type="entry name" value="Pest_crys"/>
</dbReference>
<feature type="domain" description="Pesticidal crystal protein" evidence="9">
    <location>
        <begin position="532"/>
        <end position="667"/>
    </location>
</feature>
<dbReference type="SUPFAM" id="SSF51096">
    <property type="entry name" value="delta-Endotoxin (insectocide), middle domain"/>
    <property type="match status" value="1"/>
</dbReference>
<dbReference type="AlphaFoldDB" id="A0A9X6THG4"/>
<keyword evidence="3" id="KW-0749">Sporulation</keyword>
<feature type="domain" description="Pesticidal crystal protein" evidence="10">
    <location>
        <begin position="96"/>
        <end position="299"/>
    </location>
</feature>
<proteinExistence type="inferred from homology"/>
<evidence type="ECO:0000256" key="6">
    <source>
        <dbReference type="SAM" id="Coils"/>
    </source>
</evidence>
<feature type="transmembrane region" description="Helical" evidence="7">
    <location>
        <begin position="81"/>
        <end position="101"/>
    </location>
</feature>
<dbReference type="GO" id="GO:0030435">
    <property type="term" value="P:sporulation resulting in formation of a cellular spore"/>
    <property type="evidence" value="ECO:0007669"/>
    <property type="project" value="UniProtKB-KW"/>
</dbReference>
<feature type="domain" description="Pesticidal crystal protein" evidence="8">
    <location>
        <begin position="307"/>
        <end position="522"/>
    </location>
</feature>
<evidence type="ECO:0000256" key="2">
    <source>
        <dbReference type="ARBA" id="ARBA00022656"/>
    </source>
</evidence>
<dbReference type="GO" id="GO:0005102">
    <property type="term" value="F:signaling receptor binding"/>
    <property type="evidence" value="ECO:0007669"/>
    <property type="project" value="InterPro"/>
</dbReference>
<dbReference type="InterPro" id="IPR005639">
    <property type="entry name" value="Pest_crys_dom_I"/>
</dbReference>
<keyword evidence="7" id="KW-0812">Transmembrane</keyword>
<evidence type="ECO:0000259" key="8">
    <source>
        <dbReference type="Pfam" id="PF00555"/>
    </source>
</evidence>
<dbReference type="InterPro" id="IPR036399">
    <property type="entry name" value="Pest_cryst_cen_dom_sf"/>
</dbReference>
<comment type="similarity">
    <text evidence="1">Belongs to the delta endotoxin family.</text>
</comment>
<dbReference type="PANTHER" id="PTHR37003">
    <property type="entry name" value="ENDOTOXIN_N DOMAIN-CONTAINING PROTEIN-RELATED"/>
    <property type="match status" value="1"/>
</dbReference>
<evidence type="ECO:0000259" key="9">
    <source>
        <dbReference type="Pfam" id="PF03944"/>
    </source>
</evidence>
<dbReference type="Pfam" id="PF03944">
    <property type="entry name" value="Endotoxin_C"/>
    <property type="match status" value="1"/>
</dbReference>
<dbReference type="InterPro" id="IPR005638">
    <property type="entry name" value="Pest_crys_dom-III"/>
</dbReference>
<dbReference type="Gene3D" id="1.20.190.10">
    <property type="entry name" value="Pesticidal crystal protein, N-terminal domain"/>
    <property type="match status" value="1"/>
</dbReference>
<reference evidence="11 12" key="1">
    <citation type="submission" date="2017-09" db="EMBL/GenBank/DDBJ databases">
        <title>Large-scale bioinformatics analysis of Bacillus genomes uncovers conserved roles of natural products in bacterial physiology.</title>
        <authorList>
            <consortium name="Agbiome Team Llc"/>
            <person name="Bleich R.M."/>
            <person name="Grubbs K.J."/>
            <person name="Santa Maria K.C."/>
            <person name="Allen S.E."/>
            <person name="Farag S."/>
            <person name="Shank E.A."/>
            <person name="Bowers A."/>
        </authorList>
    </citation>
    <scope>NUCLEOTIDE SEQUENCE [LARGE SCALE GENOMIC DNA]</scope>
    <source>
        <strain evidence="11 12">AFS089089</strain>
    </source>
</reference>
<evidence type="ECO:0000313" key="11">
    <source>
        <dbReference type="EMBL" id="PEA86378.1"/>
    </source>
</evidence>
<dbReference type="CDD" id="cd04085">
    <property type="entry name" value="delta_endotoxin_C"/>
    <property type="match status" value="1"/>
</dbReference>
<evidence type="ECO:0000256" key="1">
    <source>
        <dbReference type="ARBA" id="ARBA00007819"/>
    </source>
</evidence>
<dbReference type="Pfam" id="PF00555">
    <property type="entry name" value="Endotoxin_M"/>
    <property type="match status" value="1"/>
</dbReference>
<evidence type="ECO:0000256" key="4">
    <source>
        <dbReference type="ARBA" id="ARBA00023026"/>
    </source>
</evidence>
<dbReference type="Pfam" id="PF03945">
    <property type="entry name" value="Endotoxin_N"/>
    <property type="match status" value="1"/>
</dbReference>
<evidence type="ECO:0000256" key="3">
    <source>
        <dbReference type="ARBA" id="ARBA00022969"/>
    </source>
</evidence>
<protein>
    <recommendedName>
        <fullName evidence="5">Crystaline entomocidal protoxin</fullName>
    </recommendedName>
</protein>
<evidence type="ECO:0000259" key="10">
    <source>
        <dbReference type="Pfam" id="PF03945"/>
    </source>
</evidence>
<evidence type="ECO:0000313" key="12">
    <source>
        <dbReference type="Proteomes" id="UP000220702"/>
    </source>
</evidence>
<dbReference type="InterPro" id="IPR001178">
    <property type="entry name" value="Pest_cryst_dom_II"/>
</dbReference>
<dbReference type="InterPro" id="IPR008979">
    <property type="entry name" value="Galactose-bd-like_sf"/>
</dbReference>
<sequence>MNRKKDCNCNDGIQTVASNMSDRYPYANDPSAVLQNMDYKDWLVMGQERGENPESLLETKDGVNAAVAMVGTLMWTFGNPAFTGPLGGVICAFGLLIPILWPDTQEPQKQKVWEDLINHGDEFFDEKIGKAEKARAKTFIAGMKVVLENYEEALKKWKENKNAHHAATVQMEFNDAGDYFDKGLGDLQLEGYQQILLPCYAQAALLHLNLLSQGVQYANEWGKYNPGPTSEYWLEMLKRKDKKNPGRIQKYVDYCTDTYRAGLNKLKNAKGINWPIYNQYRTDMTLTVLDLVAFFPNYDVDRYPKGTRSELTREIYTPLSNPYMESKINIDEHENLLTRKPHLFTVLRRNTFYTEKRPSGYQSLAGIRNFSKYIHDNNVLEGDIHGIEQSTYMDWEMNWINSPIDEILVQRELKWDPATPSVRDVPDGIRRIHVKPVKPVSTEESEFITIYRTGGKDYPEEKVDHIKITKPESACQTNTQPCMPNISYSHILSYISMGRREKSSVNYPRFMYSFAWTHHSVDRHNTIAEDTITQIPAVKASGENPDFSVVKGPGHTGGDLVELSGKSEKGLVIKCSVPKAKNYRIRLRYAANKDTRVTVQVSGDNSHGLIPAKKTYDDNNYKGFSSFDHLDTNATVSCLNKRAVITIKNDLADTSILIDKIEFIPLD</sequence>
<comment type="caution">
    <text evidence="11">The sequence shown here is derived from an EMBL/GenBank/DDBJ whole genome shotgun (WGS) entry which is preliminary data.</text>
</comment>
<keyword evidence="2" id="KW-0800">Toxin</keyword>
<gene>
    <name evidence="11" type="ORF">CON71_30365</name>
</gene>
<keyword evidence="7" id="KW-1133">Transmembrane helix</keyword>
<dbReference type="SUPFAM" id="SSF56849">
    <property type="entry name" value="delta-Endotoxin (insectocide), N-terminal domain"/>
    <property type="match status" value="1"/>
</dbReference>
<dbReference type="GO" id="GO:0001907">
    <property type="term" value="P:symbiont-mediated killing of host cell"/>
    <property type="evidence" value="ECO:0007669"/>
    <property type="project" value="InterPro"/>
</dbReference>
<feature type="coiled-coil region" evidence="6">
    <location>
        <begin position="140"/>
        <end position="167"/>
    </location>
</feature>
<dbReference type="Proteomes" id="UP000220702">
    <property type="component" value="Unassembled WGS sequence"/>
</dbReference>
<accession>A0A9X6THG4</accession>
<evidence type="ECO:0000256" key="5">
    <source>
        <dbReference type="ARBA" id="ARBA00029653"/>
    </source>
</evidence>
<name>A0A9X6THG4_BACTU</name>
<keyword evidence="4" id="KW-0843">Virulence</keyword>
<dbReference type="PANTHER" id="PTHR37003:SF2">
    <property type="entry name" value="PESTICIDAL CRYSTAL PROTEIN N-TERMINAL DOMAIN-CONTAINING PROTEIN"/>
    <property type="match status" value="1"/>
</dbReference>
<dbReference type="GO" id="GO:0090729">
    <property type="term" value="F:toxin activity"/>
    <property type="evidence" value="ECO:0007669"/>
    <property type="project" value="UniProtKB-KW"/>
</dbReference>
<dbReference type="SUPFAM" id="SSF49785">
    <property type="entry name" value="Galactose-binding domain-like"/>
    <property type="match status" value="1"/>
</dbReference>
<dbReference type="RefSeq" id="WP_098902697.1">
    <property type="nucleotide sequence ID" value="NZ_NVNL01000077.1"/>
</dbReference>
<dbReference type="InterPro" id="IPR036716">
    <property type="entry name" value="Pest_crys_N_sf"/>
</dbReference>